<evidence type="ECO:0000259" key="2">
    <source>
        <dbReference type="PROSITE" id="PS51294"/>
    </source>
</evidence>
<name>A0A8S1VFL9_PAROT</name>
<dbReference type="InterPro" id="IPR001005">
    <property type="entry name" value="SANT/Myb"/>
</dbReference>
<accession>A0A8S1VFL9</accession>
<dbReference type="InterPro" id="IPR017930">
    <property type="entry name" value="Myb_dom"/>
</dbReference>
<feature type="domain" description="Myb-like" evidence="1">
    <location>
        <begin position="174"/>
        <end position="224"/>
    </location>
</feature>
<dbReference type="Proteomes" id="UP000683925">
    <property type="component" value="Unassembled WGS sequence"/>
</dbReference>
<dbReference type="GO" id="GO:0000978">
    <property type="term" value="F:RNA polymerase II cis-regulatory region sequence-specific DNA binding"/>
    <property type="evidence" value="ECO:0007669"/>
    <property type="project" value="TreeGrafter"/>
</dbReference>
<evidence type="ECO:0000259" key="1">
    <source>
        <dbReference type="PROSITE" id="PS50090"/>
    </source>
</evidence>
<gene>
    <name evidence="3" type="ORF">POCTA_138.1.T0660119</name>
</gene>
<dbReference type="AlphaFoldDB" id="A0A8S1VFL9"/>
<feature type="domain" description="HTH myb-type" evidence="2">
    <location>
        <begin position="174"/>
        <end position="228"/>
    </location>
</feature>
<organism evidence="3 4">
    <name type="scientific">Paramecium octaurelia</name>
    <dbReference type="NCBI Taxonomy" id="43137"/>
    <lineage>
        <taxon>Eukaryota</taxon>
        <taxon>Sar</taxon>
        <taxon>Alveolata</taxon>
        <taxon>Ciliophora</taxon>
        <taxon>Intramacronucleata</taxon>
        <taxon>Oligohymenophorea</taxon>
        <taxon>Peniculida</taxon>
        <taxon>Parameciidae</taxon>
        <taxon>Paramecium</taxon>
    </lineage>
</organism>
<dbReference type="GO" id="GO:0005634">
    <property type="term" value="C:nucleus"/>
    <property type="evidence" value="ECO:0007669"/>
    <property type="project" value="TreeGrafter"/>
</dbReference>
<keyword evidence="4" id="KW-1185">Reference proteome</keyword>
<protein>
    <submittedName>
        <fullName evidence="3">Uncharacterized protein</fullName>
    </submittedName>
</protein>
<dbReference type="GO" id="GO:0000981">
    <property type="term" value="F:DNA-binding transcription factor activity, RNA polymerase II-specific"/>
    <property type="evidence" value="ECO:0007669"/>
    <property type="project" value="TreeGrafter"/>
</dbReference>
<dbReference type="OMA" id="YFLIWCI"/>
<dbReference type="PROSITE" id="PS50090">
    <property type="entry name" value="MYB_LIKE"/>
    <property type="match status" value="2"/>
</dbReference>
<dbReference type="SMART" id="SM00717">
    <property type="entry name" value="SANT"/>
    <property type="match status" value="2"/>
</dbReference>
<comment type="caution">
    <text evidence="3">The sequence shown here is derived from an EMBL/GenBank/DDBJ whole genome shotgun (WGS) entry which is preliminary data.</text>
</comment>
<feature type="domain" description="Myb-like" evidence="1">
    <location>
        <begin position="116"/>
        <end position="173"/>
    </location>
</feature>
<dbReference type="PANTHER" id="PTHR45614:SF25">
    <property type="entry name" value="MYB PROTEIN"/>
    <property type="match status" value="1"/>
</dbReference>
<evidence type="ECO:0000313" key="3">
    <source>
        <dbReference type="EMBL" id="CAD8175904.1"/>
    </source>
</evidence>
<sequence length="334" mass="40441">MIPQTWNEFLEFISDVLDRELDQPRISQFIKIPNTRMTSFQIISYFSTDFQKAKIKRKYKWGCKEKYFLIWCITKITEKLQIKFHELYQWKVFQKLSSILDLSEELLLTKWLSLLNYKLKEQPWKKEEDDLLIKLRQLYPGPKDWIKITIEFIKTSETVRYPKQIRERYNNVSNPNINKNEFRQDEILLILREAFNTKKNWARISKKLPGRTDNQIKNLYNSIIRKILNEKKNPDEKTDDLQILNLIIQHNNYDPIFISTILDETKRKQICVKTESSSDNSQTSEMGVNNVPIQLVYPFLYNQPFNYQNFYFTYPQFYLLPHQQSLRNPMYNQT</sequence>
<dbReference type="EMBL" id="CAJJDP010000065">
    <property type="protein sequence ID" value="CAD8175904.1"/>
    <property type="molecule type" value="Genomic_DNA"/>
</dbReference>
<dbReference type="Pfam" id="PF13921">
    <property type="entry name" value="Myb_DNA-bind_6"/>
    <property type="match status" value="1"/>
</dbReference>
<dbReference type="CDD" id="cd00167">
    <property type="entry name" value="SANT"/>
    <property type="match status" value="2"/>
</dbReference>
<dbReference type="InterPro" id="IPR050560">
    <property type="entry name" value="MYB_TF"/>
</dbReference>
<proteinExistence type="predicted"/>
<dbReference type="OrthoDB" id="2143914at2759"/>
<dbReference type="PROSITE" id="PS51294">
    <property type="entry name" value="HTH_MYB"/>
    <property type="match status" value="1"/>
</dbReference>
<dbReference type="PANTHER" id="PTHR45614">
    <property type="entry name" value="MYB PROTEIN-RELATED"/>
    <property type="match status" value="1"/>
</dbReference>
<evidence type="ECO:0000313" key="4">
    <source>
        <dbReference type="Proteomes" id="UP000683925"/>
    </source>
</evidence>
<reference evidence="3" key="1">
    <citation type="submission" date="2021-01" db="EMBL/GenBank/DDBJ databases">
        <authorList>
            <consortium name="Genoscope - CEA"/>
            <person name="William W."/>
        </authorList>
    </citation>
    <scope>NUCLEOTIDE SEQUENCE</scope>
</reference>